<reference evidence="2" key="1">
    <citation type="journal article" date="2017" name="Nat. Ecol. Evol.">
        <title>Genome expansion and lineage-specific genetic innovations in the forest pathogenic fungi Armillaria.</title>
        <authorList>
            <person name="Sipos G."/>
            <person name="Prasanna A.N."/>
            <person name="Walter M.C."/>
            <person name="O'Connor E."/>
            <person name="Balint B."/>
            <person name="Krizsan K."/>
            <person name="Kiss B."/>
            <person name="Hess J."/>
            <person name="Varga T."/>
            <person name="Slot J."/>
            <person name="Riley R."/>
            <person name="Boka B."/>
            <person name="Rigling D."/>
            <person name="Barry K."/>
            <person name="Lee J."/>
            <person name="Mihaltcheva S."/>
            <person name="LaButti K."/>
            <person name="Lipzen A."/>
            <person name="Waldron R."/>
            <person name="Moloney N.M."/>
            <person name="Sperisen C."/>
            <person name="Kredics L."/>
            <person name="Vagvoelgyi C."/>
            <person name="Patrignani A."/>
            <person name="Fitzpatrick D."/>
            <person name="Nagy I."/>
            <person name="Doyle S."/>
            <person name="Anderson J.B."/>
            <person name="Grigoriev I.V."/>
            <person name="Gueldener U."/>
            <person name="Muensterkoetter M."/>
            <person name="Nagy L.G."/>
        </authorList>
    </citation>
    <scope>NUCLEOTIDE SEQUENCE [LARGE SCALE GENOMIC DNA]</scope>
    <source>
        <strain evidence="2">Ar21-2</strain>
    </source>
</reference>
<dbReference type="Proteomes" id="UP000217790">
    <property type="component" value="Unassembled WGS sequence"/>
</dbReference>
<dbReference type="OrthoDB" id="2634326at2759"/>
<proteinExistence type="predicted"/>
<evidence type="ECO:0000313" key="2">
    <source>
        <dbReference type="Proteomes" id="UP000217790"/>
    </source>
</evidence>
<dbReference type="AlphaFoldDB" id="A0A2H3DGQ3"/>
<name>A0A2H3DGQ3_ARMGA</name>
<dbReference type="EMBL" id="KZ293654">
    <property type="protein sequence ID" value="PBK94395.1"/>
    <property type="molecule type" value="Genomic_DNA"/>
</dbReference>
<dbReference type="InParanoid" id="A0A2H3DGQ3"/>
<accession>A0A2H3DGQ3</accession>
<keyword evidence="2" id="KW-1185">Reference proteome</keyword>
<gene>
    <name evidence="1" type="ORF">ARMGADRAFT_1079087</name>
</gene>
<organism evidence="1 2">
    <name type="scientific">Armillaria gallica</name>
    <name type="common">Bulbous honey fungus</name>
    <name type="synonym">Armillaria bulbosa</name>
    <dbReference type="NCBI Taxonomy" id="47427"/>
    <lineage>
        <taxon>Eukaryota</taxon>
        <taxon>Fungi</taxon>
        <taxon>Dikarya</taxon>
        <taxon>Basidiomycota</taxon>
        <taxon>Agaricomycotina</taxon>
        <taxon>Agaricomycetes</taxon>
        <taxon>Agaricomycetidae</taxon>
        <taxon>Agaricales</taxon>
        <taxon>Marasmiineae</taxon>
        <taxon>Physalacriaceae</taxon>
        <taxon>Armillaria</taxon>
    </lineage>
</organism>
<evidence type="ECO:0000313" key="1">
    <source>
        <dbReference type="EMBL" id="PBK94395.1"/>
    </source>
</evidence>
<sequence>MAYSTTLLRYSLYIILKTMEHWFTYEHLSKNPTGLLHKKNTADPIGPFDGKLGALVEEGWFMVTSNALGLYQPPLGINREMYMRADFRYGADDPLLWLQFYVRSVSWLSCIRKRPKDPLDPFLPLYDPVT</sequence>
<protein>
    <submittedName>
        <fullName evidence="1">Uncharacterized protein</fullName>
    </submittedName>
</protein>